<dbReference type="Proteomes" id="UP000654345">
    <property type="component" value="Unassembled WGS sequence"/>
</dbReference>
<feature type="domain" description="AMP-binding enzyme C-terminal" evidence="3">
    <location>
        <begin position="2"/>
        <end position="65"/>
    </location>
</feature>
<gene>
    <name evidence="4" type="ORF">KSB_44800</name>
</gene>
<evidence type="ECO:0000313" key="4">
    <source>
        <dbReference type="EMBL" id="GHO56005.1"/>
    </source>
</evidence>
<evidence type="ECO:0000256" key="2">
    <source>
        <dbReference type="ARBA" id="ARBA00022598"/>
    </source>
</evidence>
<comment type="caution">
    <text evidence="4">The sequence shown here is derived from an EMBL/GenBank/DDBJ whole genome shotgun (WGS) entry which is preliminary data.</text>
</comment>
<protein>
    <recommendedName>
        <fullName evidence="3">AMP-binding enzyme C-terminal domain-containing protein</fullName>
    </recommendedName>
</protein>
<dbReference type="Pfam" id="PF13193">
    <property type="entry name" value="AMP-binding_C"/>
    <property type="match status" value="1"/>
</dbReference>
<name>A0ABQ3UUJ3_9CHLR</name>
<accession>A0ABQ3UUJ3</accession>
<dbReference type="PANTHER" id="PTHR43201:SF5">
    <property type="entry name" value="MEDIUM-CHAIN ACYL-COA LIGASE ACSF2, MITOCHONDRIAL"/>
    <property type="match status" value="1"/>
</dbReference>
<dbReference type="EMBL" id="BNJG01000002">
    <property type="protein sequence ID" value="GHO56005.1"/>
    <property type="molecule type" value="Genomic_DNA"/>
</dbReference>
<evidence type="ECO:0000313" key="5">
    <source>
        <dbReference type="Proteomes" id="UP000654345"/>
    </source>
</evidence>
<dbReference type="PANTHER" id="PTHR43201">
    <property type="entry name" value="ACYL-COA SYNTHETASE"/>
    <property type="match status" value="1"/>
</dbReference>
<organism evidence="4 5">
    <name type="scientific">Ktedonobacter robiniae</name>
    <dbReference type="NCBI Taxonomy" id="2778365"/>
    <lineage>
        <taxon>Bacteria</taxon>
        <taxon>Bacillati</taxon>
        <taxon>Chloroflexota</taxon>
        <taxon>Ktedonobacteria</taxon>
        <taxon>Ktedonobacterales</taxon>
        <taxon>Ktedonobacteraceae</taxon>
        <taxon>Ktedonobacter</taxon>
    </lineage>
</organism>
<sequence length="90" mass="9915">MADVQVVGVPDAFFGEELLAVVFPKAGELLTEQELRDYCQGQISHQKIPRYFLFVDAYPLTASGKVQKFVLREQAIAALGLEEAAKTKTA</sequence>
<evidence type="ECO:0000259" key="3">
    <source>
        <dbReference type="Pfam" id="PF13193"/>
    </source>
</evidence>
<reference evidence="4 5" key="1">
    <citation type="journal article" date="2021" name="Int. J. Syst. Evol. Microbiol.">
        <title>Reticulibacter mediterranei gen. nov., sp. nov., within the new family Reticulibacteraceae fam. nov., and Ktedonospora formicarum gen. nov., sp. nov., Ktedonobacter robiniae sp. nov., Dictyobacter formicarum sp. nov. and Dictyobacter arantiisoli sp. nov., belonging to the class Ktedonobacteria.</title>
        <authorList>
            <person name="Yabe S."/>
            <person name="Zheng Y."/>
            <person name="Wang C.M."/>
            <person name="Sakai Y."/>
            <person name="Abe K."/>
            <person name="Yokota A."/>
            <person name="Donadio S."/>
            <person name="Cavaletti L."/>
            <person name="Monciardini P."/>
        </authorList>
    </citation>
    <scope>NUCLEOTIDE SEQUENCE [LARGE SCALE GENOMIC DNA]</scope>
    <source>
        <strain evidence="4 5">SOSP1-30</strain>
    </source>
</reference>
<comment type="similarity">
    <text evidence="1">Belongs to the ATP-dependent AMP-binding enzyme family.</text>
</comment>
<proteinExistence type="inferred from homology"/>
<dbReference type="Gene3D" id="3.30.300.30">
    <property type="match status" value="1"/>
</dbReference>
<dbReference type="InterPro" id="IPR045851">
    <property type="entry name" value="AMP-bd_C_sf"/>
</dbReference>
<dbReference type="InterPro" id="IPR025110">
    <property type="entry name" value="AMP-bd_C"/>
</dbReference>
<dbReference type="SUPFAM" id="SSF56801">
    <property type="entry name" value="Acetyl-CoA synthetase-like"/>
    <property type="match status" value="1"/>
</dbReference>
<keyword evidence="2" id="KW-0436">Ligase</keyword>
<keyword evidence="5" id="KW-1185">Reference proteome</keyword>
<evidence type="ECO:0000256" key="1">
    <source>
        <dbReference type="ARBA" id="ARBA00006432"/>
    </source>
</evidence>